<gene>
    <name evidence="1" type="ORF">METZ01_LOCUS368171</name>
</gene>
<reference evidence="1" key="1">
    <citation type="submission" date="2018-05" db="EMBL/GenBank/DDBJ databases">
        <authorList>
            <person name="Lanie J.A."/>
            <person name="Ng W.-L."/>
            <person name="Kazmierczak K.M."/>
            <person name="Andrzejewski T.M."/>
            <person name="Davidsen T.M."/>
            <person name="Wayne K.J."/>
            <person name="Tettelin H."/>
            <person name="Glass J.I."/>
            <person name="Rusch D."/>
            <person name="Podicherti R."/>
            <person name="Tsui H.-C.T."/>
            <person name="Winkler M.E."/>
        </authorList>
    </citation>
    <scope>NUCLEOTIDE SEQUENCE</scope>
</reference>
<protein>
    <submittedName>
        <fullName evidence="1">Uncharacterized protein</fullName>
    </submittedName>
</protein>
<proteinExistence type="predicted"/>
<feature type="non-terminal residue" evidence="1">
    <location>
        <position position="50"/>
    </location>
</feature>
<organism evidence="1">
    <name type="scientific">marine metagenome</name>
    <dbReference type="NCBI Taxonomy" id="408172"/>
    <lineage>
        <taxon>unclassified sequences</taxon>
        <taxon>metagenomes</taxon>
        <taxon>ecological metagenomes</taxon>
    </lineage>
</organism>
<dbReference type="AlphaFoldDB" id="A0A382T1H3"/>
<name>A0A382T1H3_9ZZZZ</name>
<dbReference type="EMBL" id="UINC01132788">
    <property type="protein sequence ID" value="SVD15317.1"/>
    <property type="molecule type" value="Genomic_DNA"/>
</dbReference>
<evidence type="ECO:0000313" key="1">
    <source>
        <dbReference type="EMBL" id="SVD15317.1"/>
    </source>
</evidence>
<sequence length="50" mass="5685">MNTLIFVDVGGNDLRFAINHSAKQDHWLFDNFLEFMQLGPEAANKAGFPF</sequence>
<accession>A0A382T1H3</accession>